<keyword evidence="1" id="KW-1133">Transmembrane helix</keyword>
<dbReference type="SUPFAM" id="SSF81324">
    <property type="entry name" value="Voltage-gated potassium channels"/>
    <property type="match status" value="1"/>
</dbReference>
<evidence type="ECO:0008006" key="4">
    <source>
        <dbReference type="Google" id="ProtNLM"/>
    </source>
</evidence>
<feature type="transmembrane region" description="Helical" evidence="1">
    <location>
        <begin position="34"/>
        <end position="55"/>
    </location>
</feature>
<evidence type="ECO:0000313" key="3">
    <source>
        <dbReference type="Proteomes" id="UP001597145"/>
    </source>
</evidence>
<keyword evidence="1" id="KW-0472">Membrane</keyword>
<organism evidence="2 3">
    <name type="scientific">Pseudonocardia aurantiaca</name>
    <dbReference type="NCBI Taxonomy" id="75290"/>
    <lineage>
        <taxon>Bacteria</taxon>
        <taxon>Bacillati</taxon>
        <taxon>Actinomycetota</taxon>
        <taxon>Actinomycetes</taxon>
        <taxon>Pseudonocardiales</taxon>
        <taxon>Pseudonocardiaceae</taxon>
        <taxon>Pseudonocardia</taxon>
    </lineage>
</organism>
<accession>A0ABW4FSA6</accession>
<evidence type="ECO:0000313" key="2">
    <source>
        <dbReference type="EMBL" id="MFD1532846.1"/>
    </source>
</evidence>
<keyword evidence="1" id="KW-0812">Transmembrane</keyword>
<gene>
    <name evidence="2" type="ORF">ACFSCY_25820</name>
</gene>
<sequence>MHSVVAALVGLAGGVCVLLTVVSAVKTVVVPRASPVLITRVVFVAMRGLFAAVLWRSRDFRSKDRVMALYAPFSLLMLPVVWLVLVVGGYTAAFWSLGVRPWPEAFLESGSSLLTLGFRPPTDTITALLTFSEAVIGLGLLALLVSYLPSIYASYSRRELMVTALDSQAGSPPSAAELLEREARIDGIGELDTFWQEWARWFADIAETHTSTPSLVYFRSPQPDRSWVTAAGAVLDAAALVASTLDAPKQPSADLCIRSGYLALRNIGDFFVMPYDPDPAPDDPISITRAEYDAVCLRIAEAGGRLKPDRDQSWRDFAGWRVNYDAVLLRFASLCMAAPALWSSDRAVPFSRAPVTRRRARSRL</sequence>
<evidence type="ECO:0000256" key="1">
    <source>
        <dbReference type="SAM" id="Phobius"/>
    </source>
</evidence>
<reference evidence="3" key="1">
    <citation type="journal article" date="2019" name="Int. J. Syst. Evol. Microbiol.">
        <title>The Global Catalogue of Microorganisms (GCM) 10K type strain sequencing project: providing services to taxonomists for standard genome sequencing and annotation.</title>
        <authorList>
            <consortium name="The Broad Institute Genomics Platform"/>
            <consortium name="The Broad Institute Genome Sequencing Center for Infectious Disease"/>
            <person name="Wu L."/>
            <person name="Ma J."/>
        </authorList>
    </citation>
    <scope>NUCLEOTIDE SEQUENCE [LARGE SCALE GENOMIC DNA]</scope>
    <source>
        <strain evidence="3">JCM 12165</strain>
    </source>
</reference>
<dbReference type="EMBL" id="JBHUCP010000020">
    <property type="protein sequence ID" value="MFD1532846.1"/>
    <property type="molecule type" value="Genomic_DNA"/>
</dbReference>
<dbReference type="Proteomes" id="UP001597145">
    <property type="component" value="Unassembled WGS sequence"/>
</dbReference>
<keyword evidence="3" id="KW-1185">Reference proteome</keyword>
<proteinExistence type="predicted"/>
<feature type="transmembrane region" description="Helical" evidence="1">
    <location>
        <begin position="67"/>
        <end position="93"/>
    </location>
</feature>
<feature type="transmembrane region" description="Helical" evidence="1">
    <location>
        <begin position="125"/>
        <end position="148"/>
    </location>
</feature>
<comment type="caution">
    <text evidence="2">The sequence shown here is derived from an EMBL/GenBank/DDBJ whole genome shotgun (WGS) entry which is preliminary data.</text>
</comment>
<dbReference type="RefSeq" id="WP_343985991.1">
    <property type="nucleotide sequence ID" value="NZ_BAAAJG010000027.1"/>
</dbReference>
<name>A0ABW4FSA6_9PSEU</name>
<protein>
    <recommendedName>
        <fullName evidence="4">Two pore domain potassium channel family protein</fullName>
    </recommendedName>
</protein>